<proteinExistence type="predicted"/>
<organism evidence="3 4">
    <name type="scientific">Candidatus Magasanikbacteria bacterium CG_4_9_14_3_um_filter_32_9</name>
    <dbReference type="NCBI Taxonomy" id="1974644"/>
    <lineage>
        <taxon>Bacteria</taxon>
        <taxon>Candidatus Magasanikiibacteriota</taxon>
    </lineage>
</organism>
<feature type="transmembrane region" description="Helical" evidence="1">
    <location>
        <begin position="6"/>
        <end position="24"/>
    </location>
</feature>
<comment type="caution">
    <text evidence="3">The sequence shown here is derived from an EMBL/GenBank/DDBJ whole genome shotgun (WGS) entry which is preliminary data.</text>
</comment>
<gene>
    <name evidence="3" type="ORF">CO137_01755</name>
</gene>
<feature type="non-terminal residue" evidence="3">
    <location>
        <position position="1"/>
    </location>
</feature>
<evidence type="ECO:0000256" key="1">
    <source>
        <dbReference type="SAM" id="Phobius"/>
    </source>
</evidence>
<dbReference type="EMBL" id="PFVJ01000037">
    <property type="protein sequence ID" value="PJA89932.1"/>
    <property type="molecule type" value="Genomic_DNA"/>
</dbReference>
<feature type="transmembrane region" description="Helical" evidence="1">
    <location>
        <begin position="88"/>
        <end position="107"/>
    </location>
</feature>
<name>A0A2M7Z798_9BACT</name>
<evidence type="ECO:0000313" key="3">
    <source>
        <dbReference type="EMBL" id="PJA89932.1"/>
    </source>
</evidence>
<dbReference type="InterPro" id="IPR022606">
    <property type="entry name" value="DUF2914"/>
</dbReference>
<evidence type="ECO:0000313" key="4">
    <source>
        <dbReference type="Proteomes" id="UP000230843"/>
    </source>
</evidence>
<dbReference type="Proteomes" id="UP000230843">
    <property type="component" value="Unassembled WGS sequence"/>
</dbReference>
<protein>
    <recommendedName>
        <fullName evidence="2">DUF2914 domain-containing protein</fullName>
    </recommendedName>
</protein>
<sequence>SASWPFVLIITGLMVSNDIFRKYYLKPIVQVGVYFFILFSVSVLFLSFLLNTVSTRPFVLGGFVSLLLISLYIYLLSKLVPSVKRNKFYFVLVIAIIFSGMYFLYFANIIPPIPLALREAGVYSSIEREGVEYILTGEKENFLDKIIPGQTITITQGERIYIYSSIFAPADLKTKIYHHWQYYSKKDGKWLDKDRLGFAIIGGRGDGFRGYSFKTNPAPGKWRVLVETERGQVVGRFKFEVVVEIED</sequence>
<accession>A0A2M7Z798</accession>
<keyword evidence="1" id="KW-1133">Transmembrane helix</keyword>
<dbReference type="AlphaFoldDB" id="A0A2M7Z798"/>
<feature type="domain" description="DUF2914" evidence="2">
    <location>
        <begin position="173"/>
        <end position="241"/>
    </location>
</feature>
<reference evidence="4" key="1">
    <citation type="submission" date="2017-09" db="EMBL/GenBank/DDBJ databases">
        <title>Depth-based differentiation of microbial function through sediment-hosted aquifers and enrichment of novel symbionts in the deep terrestrial subsurface.</title>
        <authorList>
            <person name="Probst A.J."/>
            <person name="Ladd B."/>
            <person name="Jarett J.K."/>
            <person name="Geller-Mcgrath D.E."/>
            <person name="Sieber C.M.K."/>
            <person name="Emerson J.B."/>
            <person name="Anantharaman K."/>
            <person name="Thomas B.C."/>
            <person name="Malmstrom R."/>
            <person name="Stieglmeier M."/>
            <person name="Klingl A."/>
            <person name="Woyke T."/>
            <person name="Ryan C.M."/>
            <person name="Banfield J.F."/>
        </authorList>
    </citation>
    <scope>NUCLEOTIDE SEQUENCE [LARGE SCALE GENOMIC DNA]</scope>
</reference>
<dbReference type="Pfam" id="PF11141">
    <property type="entry name" value="DUF2914"/>
    <property type="match status" value="1"/>
</dbReference>
<keyword evidence="1" id="KW-0812">Transmembrane</keyword>
<feature type="transmembrane region" description="Helical" evidence="1">
    <location>
        <begin position="31"/>
        <end position="51"/>
    </location>
</feature>
<keyword evidence="1" id="KW-0472">Membrane</keyword>
<evidence type="ECO:0000259" key="2">
    <source>
        <dbReference type="Pfam" id="PF11141"/>
    </source>
</evidence>
<feature type="transmembrane region" description="Helical" evidence="1">
    <location>
        <begin position="57"/>
        <end position="76"/>
    </location>
</feature>